<evidence type="ECO:0000313" key="3">
    <source>
        <dbReference type="Proteomes" id="UP000326641"/>
    </source>
</evidence>
<proteinExistence type="predicted"/>
<evidence type="ECO:0000313" key="2">
    <source>
        <dbReference type="EMBL" id="VUX46364.1"/>
    </source>
</evidence>
<name>A0A564WFV4_9PROT</name>
<protein>
    <submittedName>
        <fullName evidence="2">Uncharacterized protein</fullName>
    </submittedName>
</protein>
<feature type="compositionally biased region" description="Low complexity" evidence="1">
    <location>
        <begin position="175"/>
        <end position="185"/>
    </location>
</feature>
<evidence type="ECO:0000256" key="1">
    <source>
        <dbReference type="SAM" id="MobiDB-lite"/>
    </source>
</evidence>
<feature type="compositionally biased region" description="Basic and acidic residues" evidence="1">
    <location>
        <begin position="137"/>
        <end position="146"/>
    </location>
</feature>
<comment type="caution">
    <text evidence="2">The sequence shown here is derived from an EMBL/GenBank/DDBJ whole genome shotgun (WGS) entry which is preliminary data.</text>
</comment>
<dbReference type="EMBL" id="UXAT02000013">
    <property type="protein sequence ID" value="VUX46364.1"/>
    <property type="molecule type" value="Genomic_DNA"/>
</dbReference>
<dbReference type="AlphaFoldDB" id="A0A564WFV4"/>
<accession>A0A564WFV4</accession>
<sequence>MMAPRNSGAPRARNAGTRCRWMLFARGGDYLFALKDNRPAIRAEVETFFADPEVAVHRCETTDADHGRIEVRQHAVSHDVAWLASDRRFADEAAMPSLAAIAMVEAEVERDGRTITSRQYHLLRGADARALRRHRPRPLDDRERRPLGPRHRLRRGPGPKPQGPRRRKPRRHPQTRPQRPQTRPT</sequence>
<reference evidence="2" key="1">
    <citation type="submission" date="2018-11" db="EMBL/GenBank/DDBJ databases">
        <authorList>
            <person name="Onetto C."/>
        </authorList>
    </citation>
    <scope>NUCLEOTIDE SEQUENCE [LARGE SCALE GENOMIC DNA]</scope>
</reference>
<feature type="region of interest" description="Disordered" evidence="1">
    <location>
        <begin position="127"/>
        <end position="185"/>
    </location>
</feature>
<dbReference type="Proteomes" id="UP000326641">
    <property type="component" value="Unassembled WGS sequence"/>
</dbReference>
<feature type="compositionally biased region" description="Basic residues" evidence="1">
    <location>
        <begin position="147"/>
        <end position="174"/>
    </location>
</feature>
<keyword evidence="3" id="KW-1185">Reference proteome</keyword>
<organism evidence="2 3">
    <name type="scientific">Candidatus Defluviicoccus seviourii</name>
    <dbReference type="NCBI Taxonomy" id="2565273"/>
    <lineage>
        <taxon>Bacteria</taxon>
        <taxon>Pseudomonadati</taxon>
        <taxon>Pseudomonadota</taxon>
        <taxon>Alphaproteobacteria</taxon>
        <taxon>Rhodospirillales</taxon>
        <taxon>Rhodospirillaceae</taxon>
        <taxon>Defluviicoccus</taxon>
    </lineage>
</organism>
<gene>
    <name evidence="2" type="ORF">DF3PA_200046</name>
</gene>